<comment type="catalytic activity">
    <reaction evidence="1">
        <text>ATP + protein L-histidine = ADP + protein N-phospho-L-histidine.</text>
        <dbReference type="EC" id="2.7.13.3"/>
    </reaction>
</comment>
<evidence type="ECO:0000256" key="6">
    <source>
        <dbReference type="ARBA" id="ARBA00022777"/>
    </source>
</evidence>
<accession>A0ABS6UMI8</accession>
<evidence type="ECO:0000256" key="4">
    <source>
        <dbReference type="ARBA" id="ARBA00022679"/>
    </source>
</evidence>
<keyword evidence="3" id="KW-0597">Phosphoprotein</keyword>
<gene>
    <name evidence="11" type="ORF">I4I81_04190</name>
</gene>
<comment type="caution">
    <text evidence="11">The sequence shown here is derived from an EMBL/GenBank/DDBJ whole genome shotgun (WGS) entry which is preliminary data.</text>
</comment>
<evidence type="ECO:0000256" key="3">
    <source>
        <dbReference type="ARBA" id="ARBA00022553"/>
    </source>
</evidence>
<dbReference type="GO" id="GO:0016301">
    <property type="term" value="F:kinase activity"/>
    <property type="evidence" value="ECO:0007669"/>
    <property type="project" value="UniProtKB-KW"/>
</dbReference>
<feature type="transmembrane region" description="Helical" evidence="9">
    <location>
        <begin position="94"/>
        <end position="121"/>
    </location>
</feature>
<evidence type="ECO:0000256" key="1">
    <source>
        <dbReference type="ARBA" id="ARBA00000085"/>
    </source>
</evidence>
<dbReference type="Pfam" id="PF07730">
    <property type="entry name" value="HisKA_3"/>
    <property type="match status" value="1"/>
</dbReference>
<dbReference type="PANTHER" id="PTHR24421">
    <property type="entry name" value="NITRATE/NITRITE SENSOR PROTEIN NARX-RELATED"/>
    <property type="match status" value="1"/>
</dbReference>
<feature type="transmembrane region" description="Helical" evidence="9">
    <location>
        <begin position="141"/>
        <end position="161"/>
    </location>
</feature>
<name>A0ABS6UMI8_9PSEU</name>
<dbReference type="RefSeq" id="WP_218604529.1">
    <property type="nucleotide sequence ID" value="NZ_JADQDJ010000231.1"/>
</dbReference>
<dbReference type="EMBL" id="JADQDK010000001">
    <property type="protein sequence ID" value="MBW0133456.1"/>
    <property type="molecule type" value="Genomic_DNA"/>
</dbReference>
<keyword evidence="6 11" id="KW-0418">Kinase</keyword>
<keyword evidence="9" id="KW-0812">Transmembrane</keyword>
<evidence type="ECO:0000259" key="10">
    <source>
        <dbReference type="Pfam" id="PF07730"/>
    </source>
</evidence>
<reference evidence="11 12" key="1">
    <citation type="submission" date="2020-11" db="EMBL/GenBank/DDBJ databases">
        <title>Pseudonocardia abyssalis sp. nov. and Pseudonocardia oceani sp. nov., description and phylogenomic analysis of two novel actinomycetes isolated from the deep Southern Ocean.</title>
        <authorList>
            <person name="Parra J."/>
        </authorList>
    </citation>
    <scope>NUCLEOTIDE SEQUENCE [LARGE SCALE GENOMIC DNA]</scope>
    <source>
        <strain evidence="11 12">KRD-168</strain>
    </source>
</reference>
<keyword evidence="9" id="KW-1133">Transmembrane helix</keyword>
<keyword evidence="9" id="KW-0472">Membrane</keyword>
<dbReference type="Proteomes" id="UP000694287">
    <property type="component" value="Unassembled WGS sequence"/>
</dbReference>
<feature type="domain" description="Signal transduction histidine kinase subgroup 3 dimerisation and phosphoacceptor" evidence="10">
    <location>
        <begin position="193"/>
        <end position="257"/>
    </location>
</feature>
<evidence type="ECO:0000256" key="8">
    <source>
        <dbReference type="ARBA" id="ARBA00023012"/>
    </source>
</evidence>
<evidence type="ECO:0000256" key="5">
    <source>
        <dbReference type="ARBA" id="ARBA00022741"/>
    </source>
</evidence>
<organism evidence="11 12">
    <name type="scientific">Pseudonocardia abyssalis</name>
    <dbReference type="NCBI Taxonomy" id="2792008"/>
    <lineage>
        <taxon>Bacteria</taxon>
        <taxon>Bacillati</taxon>
        <taxon>Actinomycetota</taxon>
        <taxon>Actinomycetes</taxon>
        <taxon>Pseudonocardiales</taxon>
        <taxon>Pseudonocardiaceae</taxon>
        <taxon>Pseudonocardia</taxon>
    </lineage>
</organism>
<dbReference type="EC" id="2.7.13.3" evidence="2"/>
<evidence type="ECO:0000256" key="7">
    <source>
        <dbReference type="ARBA" id="ARBA00022840"/>
    </source>
</evidence>
<keyword evidence="8" id="KW-0902">Two-component regulatory system</keyword>
<keyword evidence="4" id="KW-0808">Transferase</keyword>
<evidence type="ECO:0000256" key="9">
    <source>
        <dbReference type="SAM" id="Phobius"/>
    </source>
</evidence>
<evidence type="ECO:0000313" key="11">
    <source>
        <dbReference type="EMBL" id="MBW0133456.1"/>
    </source>
</evidence>
<protein>
    <recommendedName>
        <fullName evidence="2">histidine kinase</fullName>
        <ecNumber evidence="2">2.7.13.3</ecNumber>
    </recommendedName>
</protein>
<sequence length="391" mass="40416">MALITRRTVHLLLGAVLLLPYVALGWLFVISADGLGWVELLVLLAPAVAIGVGVAFVRGVRALEIAAARALLGVDLPDPDADTWSARRRAAAWLLLNAVLGGAVALLVLVVVPVAAAFVLAPWSSFPPLPTGPAAFWTPPVGVLLLAVLGTVLAVVGAGVARLAPVLLGPSAAERMAAELAASRRAERALAQRNRLARELHDSVGHALTVTTLQAGAAARVLDSDPAFVARALDAIADAGRTALDELDHVLGLLRDGADEAPDRAPQPDLRDLDSLLASTRAAGVQITADVRGTPDTVPLAVSREAYRIVQESLTNAARHAERARLRVAVDPDAVLIELTNPVRAGGTPGGGRGITGMRERVAVLGGELTAGLGSGEWRVHARLPLAGSTV</sequence>
<keyword evidence="7" id="KW-0067">ATP-binding</keyword>
<proteinExistence type="predicted"/>
<keyword evidence="12" id="KW-1185">Reference proteome</keyword>
<dbReference type="InterPro" id="IPR050482">
    <property type="entry name" value="Sensor_HK_TwoCompSys"/>
</dbReference>
<evidence type="ECO:0000313" key="12">
    <source>
        <dbReference type="Proteomes" id="UP000694287"/>
    </source>
</evidence>
<keyword evidence="5" id="KW-0547">Nucleotide-binding</keyword>
<feature type="transmembrane region" description="Helical" evidence="9">
    <location>
        <begin position="35"/>
        <end position="57"/>
    </location>
</feature>
<evidence type="ECO:0000256" key="2">
    <source>
        <dbReference type="ARBA" id="ARBA00012438"/>
    </source>
</evidence>
<dbReference type="PANTHER" id="PTHR24421:SF10">
    <property type="entry name" value="NITRATE_NITRITE SENSOR PROTEIN NARQ"/>
    <property type="match status" value="1"/>
</dbReference>
<dbReference type="InterPro" id="IPR011712">
    <property type="entry name" value="Sig_transdc_His_kin_sub3_dim/P"/>
</dbReference>